<accession>A0A7M5VEJ6</accession>
<proteinExistence type="predicted"/>
<keyword evidence="2" id="KW-1185">Reference proteome</keyword>
<dbReference type="Proteomes" id="UP000594262">
    <property type="component" value="Unplaced"/>
</dbReference>
<evidence type="ECO:0000313" key="1">
    <source>
        <dbReference type="EnsemblMetazoa" id="CLYHEMP008773.1"/>
    </source>
</evidence>
<protein>
    <submittedName>
        <fullName evidence="1">Uncharacterized protein</fullName>
    </submittedName>
</protein>
<sequence length="108" mass="12939">MSFLSRTRSRSLARKWKNMHKVIWNKPCQIPWRLVLCIVLILVLLAAIILTAYREHLDNESRYMDEQLHIEETAQMIEIADRLEQRLENEKIFVKHLSKLSDQILVKK</sequence>
<evidence type="ECO:0000313" key="2">
    <source>
        <dbReference type="Proteomes" id="UP000594262"/>
    </source>
</evidence>
<dbReference type="AlphaFoldDB" id="A0A7M5VEJ6"/>
<reference evidence="1" key="1">
    <citation type="submission" date="2021-01" db="UniProtKB">
        <authorList>
            <consortium name="EnsemblMetazoa"/>
        </authorList>
    </citation>
    <scope>IDENTIFICATION</scope>
</reference>
<organism evidence="1 2">
    <name type="scientific">Clytia hemisphaerica</name>
    <dbReference type="NCBI Taxonomy" id="252671"/>
    <lineage>
        <taxon>Eukaryota</taxon>
        <taxon>Metazoa</taxon>
        <taxon>Cnidaria</taxon>
        <taxon>Hydrozoa</taxon>
        <taxon>Hydroidolina</taxon>
        <taxon>Leptothecata</taxon>
        <taxon>Obeliida</taxon>
        <taxon>Clytiidae</taxon>
        <taxon>Clytia</taxon>
    </lineage>
</organism>
<name>A0A7M5VEJ6_9CNID</name>
<dbReference type="EnsemblMetazoa" id="CLYHEMT008773.1">
    <property type="protein sequence ID" value="CLYHEMP008773.1"/>
    <property type="gene ID" value="CLYHEMG008773"/>
</dbReference>